<dbReference type="InterPro" id="IPR008635">
    <property type="entry name" value="Coiled_stalk_dom"/>
</dbReference>
<evidence type="ECO:0000313" key="2">
    <source>
        <dbReference type="EMBL" id="EJF83550.1"/>
    </source>
</evidence>
<dbReference type="Gene3D" id="6.10.250.2040">
    <property type="match status" value="1"/>
</dbReference>
<dbReference type="HOGENOM" id="CLU_1744267_0_0_5"/>
<protein>
    <recommendedName>
        <fullName evidence="1">Trimeric autotransporter adhesin YadA-like stalk domain-containing protein</fullName>
    </recommendedName>
</protein>
<feature type="non-terminal residue" evidence="2">
    <location>
        <position position="150"/>
    </location>
</feature>
<keyword evidence="3" id="KW-1185">Reference proteome</keyword>
<feature type="non-terminal residue" evidence="2">
    <location>
        <position position="1"/>
    </location>
</feature>
<dbReference type="AlphaFoldDB" id="J1JH94"/>
<reference evidence="2 3" key="1">
    <citation type="submission" date="2012-03" db="EMBL/GenBank/DDBJ databases">
        <title>The Genome Sequence of Bartonella rattimassiliensis 15908.</title>
        <authorList>
            <consortium name="The Broad Institute Genome Sequencing Platform"/>
            <consortium name="The Broad Institute Genome Sequencing Center for Infectious Disease"/>
            <person name="Feldgarden M."/>
            <person name="Kirby J."/>
            <person name="Kosoy M."/>
            <person name="Birtles R."/>
            <person name="Probert W.S."/>
            <person name="Chiaraviglio L."/>
            <person name="Young S.K."/>
            <person name="Zeng Q."/>
            <person name="Gargeya S."/>
            <person name="Fitzgerald M."/>
            <person name="Haas B."/>
            <person name="Abouelleil A."/>
            <person name="Alvarado L."/>
            <person name="Arachchi H.M."/>
            <person name="Berlin A."/>
            <person name="Chapman S.B."/>
            <person name="Gearin G."/>
            <person name="Goldberg J."/>
            <person name="Griggs A."/>
            <person name="Gujja S."/>
            <person name="Hansen M."/>
            <person name="Heiman D."/>
            <person name="Howarth C."/>
            <person name="Larimer J."/>
            <person name="Lui A."/>
            <person name="MacDonald P.J.P."/>
            <person name="McCowen C."/>
            <person name="Montmayeur A."/>
            <person name="Murphy C."/>
            <person name="Neiman D."/>
            <person name="Pearson M."/>
            <person name="Priest M."/>
            <person name="Roberts A."/>
            <person name="Saif S."/>
            <person name="Shea T."/>
            <person name="Sisk P."/>
            <person name="Stolte C."/>
            <person name="Sykes S."/>
            <person name="Wortman J."/>
            <person name="Nusbaum C."/>
            <person name="Birren B."/>
        </authorList>
    </citation>
    <scope>NUCLEOTIDE SEQUENCE [LARGE SCALE GENOMIC DNA]</scope>
    <source>
        <strain evidence="2 3">15908</strain>
    </source>
</reference>
<organism evidence="2 3">
    <name type="scientific">Bartonella rattimassiliensis 15908</name>
    <dbReference type="NCBI Taxonomy" id="1094556"/>
    <lineage>
        <taxon>Bacteria</taxon>
        <taxon>Pseudomonadati</taxon>
        <taxon>Pseudomonadota</taxon>
        <taxon>Alphaproteobacteria</taxon>
        <taxon>Hyphomicrobiales</taxon>
        <taxon>Bartonellaceae</taxon>
        <taxon>Bartonella</taxon>
    </lineage>
</organism>
<evidence type="ECO:0000259" key="1">
    <source>
        <dbReference type="Pfam" id="PF05662"/>
    </source>
</evidence>
<gene>
    <name evidence="2" type="ORF">MCY_01304</name>
</gene>
<evidence type="ECO:0000313" key="3">
    <source>
        <dbReference type="Proteomes" id="UP000001077"/>
    </source>
</evidence>
<dbReference type="Proteomes" id="UP000001077">
    <property type="component" value="Unassembled WGS sequence"/>
</dbReference>
<name>J1JH94_9HYPH</name>
<proteinExistence type="predicted"/>
<dbReference type="eggNOG" id="COG5295">
    <property type="taxonomic scope" value="Bacteria"/>
</dbReference>
<sequence length="150" mass="15516">FTKEINNAIADVQGDSLVKKEIDTNQITIGKAVEGGEINIANSHGEARTLSGVKEATKSDEAVNKGQLDENLEKLSTSLQSVDSAVVHYDKNARGEINYASVTLGGKEKPLVGLHNVANGVISSESHDAINGSQLYALGSGVAKSLGGGA</sequence>
<accession>J1JH94</accession>
<feature type="domain" description="Trimeric autotransporter adhesin YadA-like stalk" evidence="1">
    <location>
        <begin position="115"/>
        <end position="147"/>
    </location>
</feature>
<dbReference type="EMBL" id="AILY01000044">
    <property type="protein sequence ID" value="EJF83550.1"/>
    <property type="molecule type" value="Genomic_DNA"/>
</dbReference>
<dbReference type="Gene3D" id="1.20.5.170">
    <property type="match status" value="1"/>
</dbReference>
<comment type="caution">
    <text evidence="2">The sequence shown here is derived from an EMBL/GenBank/DDBJ whole genome shotgun (WGS) entry which is preliminary data.</text>
</comment>
<dbReference type="GO" id="GO:0019867">
    <property type="term" value="C:outer membrane"/>
    <property type="evidence" value="ECO:0007669"/>
    <property type="project" value="InterPro"/>
</dbReference>
<dbReference type="Pfam" id="PF05662">
    <property type="entry name" value="YadA_stalk"/>
    <property type="match status" value="1"/>
</dbReference>